<dbReference type="OrthoDB" id="434771at2759"/>
<proteinExistence type="inferred from homology"/>
<comment type="pathway">
    <text evidence="4">Lipid metabolism; fatty acid beta-oxidation.</text>
</comment>
<evidence type="ECO:0000256" key="16">
    <source>
        <dbReference type="ARBA" id="ARBA00047443"/>
    </source>
</evidence>
<evidence type="ECO:0000259" key="22">
    <source>
        <dbReference type="Pfam" id="PF00441"/>
    </source>
</evidence>
<evidence type="ECO:0000256" key="21">
    <source>
        <dbReference type="ARBA" id="ARBA00049140"/>
    </source>
</evidence>
<dbReference type="Gene3D" id="3.30.200.20">
    <property type="entry name" value="Phosphorylase Kinase, domain 1"/>
    <property type="match status" value="1"/>
</dbReference>
<dbReference type="Pfam" id="PF01636">
    <property type="entry name" value="APH"/>
    <property type="match status" value="1"/>
</dbReference>
<dbReference type="Pfam" id="PF02771">
    <property type="entry name" value="Acyl-CoA_dh_N"/>
    <property type="match status" value="1"/>
</dbReference>
<keyword evidence="12" id="KW-0472">Membrane</keyword>
<keyword evidence="9" id="KW-0276">Fatty acid metabolism</keyword>
<evidence type="ECO:0000256" key="19">
    <source>
        <dbReference type="ARBA" id="ARBA00048395"/>
    </source>
</evidence>
<evidence type="ECO:0000256" key="8">
    <source>
        <dbReference type="ARBA" id="ARBA00022827"/>
    </source>
</evidence>
<dbReference type="Gene3D" id="3.90.1200.10">
    <property type="match status" value="1"/>
</dbReference>
<protein>
    <recommendedName>
        <fullName evidence="14">Acyl-CoA dehydrogenase family member 11</fullName>
    </recommendedName>
</protein>
<evidence type="ECO:0000259" key="24">
    <source>
        <dbReference type="Pfam" id="PF02770"/>
    </source>
</evidence>
<comment type="catalytic activity">
    <reaction evidence="19">
        <text>tricosanoyl-CoA + oxidized [electron-transfer flavoprotein] + H(+) = (2E)-tricosenoyl-CoA + reduced [electron-transfer flavoprotein]</text>
        <dbReference type="Rhea" id="RHEA:48220"/>
        <dbReference type="Rhea" id="RHEA-COMP:10685"/>
        <dbReference type="Rhea" id="RHEA-COMP:10686"/>
        <dbReference type="ChEBI" id="CHEBI:15378"/>
        <dbReference type="ChEBI" id="CHEBI:57692"/>
        <dbReference type="ChEBI" id="CHEBI:58307"/>
        <dbReference type="ChEBI" id="CHEBI:90118"/>
        <dbReference type="ChEBI" id="CHEBI:90119"/>
    </reaction>
    <physiologicalReaction direction="left-to-right" evidence="19">
        <dbReference type="Rhea" id="RHEA:48221"/>
    </physiologicalReaction>
</comment>
<dbReference type="InterPro" id="IPR041726">
    <property type="entry name" value="ACAD10_11_N"/>
</dbReference>
<comment type="cofactor">
    <cofactor evidence="1">
        <name>FAD</name>
        <dbReference type="ChEBI" id="CHEBI:57692"/>
    </cofactor>
</comment>
<organism evidence="26 27">
    <name type="scientific">Holothuria leucospilota</name>
    <name type="common">Black long sea cucumber</name>
    <name type="synonym">Mertensiothuria leucospilota</name>
    <dbReference type="NCBI Taxonomy" id="206669"/>
    <lineage>
        <taxon>Eukaryota</taxon>
        <taxon>Metazoa</taxon>
        <taxon>Echinodermata</taxon>
        <taxon>Eleutherozoa</taxon>
        <taxon>Echinozoa</taxon>
        <taxon>Holothuroidea</taxon>
        <taxon>Aspidochirotacea</taxon>
        <taxon>Aspidochirotida</taxon>
        <taxon>Holothuriidae</taxon>
        <taxon>Holothuria</taxon>
    </lineage>
</organism>
<evidence type="ECO:0000256" key="11">
    <source>
        <dbReference type="ARBA" id="ARBA00023098"/>
    </source>
</evidence>
<dbReference type="GO" id="GO:0003995">
    <property type="term" value="F:acyl-CoA dehydrogenase activity"/>
    <property type="evidence" value="ECO:0007669"/>
    <property type="project" value="TreeGrafter"/>
</dbReference>
<comment type="catalytic activity">
    <reaction evidence="17">
        <text>docosanoyl-CoA + oxidized [electron-transfer flavoprotein] + H(+) = (2E)-docosenoyl-CoA + reduced [electron-transfer flavoprotein]</text>
        <dbReference type="Rhea" id="RHEA:47228"/>
        <dbReference type="Rhea" id="RHEA-COMP:10685"/>
        <dbReference type="Rhea" id="RHEA-COMP:10686"/>
        <dbReference type="ChEBI" id="CHEBI:15378"/>
        <dbReference type="ChEBI" id="CHEBI:57692"/>
        <dbReference type="ChEBI" id="CHEBI:58307"/>
        <dbReference type="ChEBI" id="CHEBI:65059"/>
        <dbReference type="ChEBI" id="CHEBI:74692"/>
    </reaction>
    <physiologicalReaction direction="left-to-right" evidence="17">
        <dbReference type="Rhea" id="RHEA:47229"/>
    </physiologicalReaction>
</comment>
<evidence type="ECO:0000256" key="14">
    <source>
        <dbReference type="ARBA" id="ARBA00040622"/>
    </source>
</evidence>
<feature type="domain" description="Acyl-CoA dehydrogenase/oxidase C-terminal" evidence="22">
    <location>
        <begin position="622"/>
        <end position="770"/>
    </location>
</feature>
<evidence type="ECO:0000313" key="26">
    <source>
        <dbReference type="EMBL" id="KAJ8019540.1"/>
    </source>
</evidence>
<feature type="domain" description="Acyl-CoA oxidase/dehydrogenase middle" evidence="24">
    <location>
        <begin position="508"/>
        <end position="606"/>
    </location>
</feature>
<evidence type="ECO:0000256" key="1">
    <source>
        <dbReference type="ARBA" id="ARBA00001974"/>
    </source>
</evidence>
<dbReference type="FunFam" id="2.40.110.10:FF:000002">
    <property type="entry name" value="Acyl-CoA dehydrogenase fadE12"/>
    <property type="match status" value="1"/>
</dbReference>
<dbReference type="GO" id="GO:0005777">
    <property type="term" value="C:peroxisome"/>
    <property type="evidence" value="ECO:0007669"/>
    <property type="project" value="UniProtKB-SubCell"/>
</dbReference>
<sequence length="782" mass="87799">MDTSEVRSKHRFDEVALDRYLSENVDEFPKTSSKLLVRQYNSGQSNPTFYLKKGDHEFVMRKKPPGNLLKGAHQVDREYGIQLALSKARFPVPKMVHLCQDASVIGQEFYIMEHVEGQIFRDIYSLQDVPIPERKNYYYAMIATLAKLHKINFHRVGLAGYGKIGGYRQRQINTWTKQYRGSNKQGNLPDIPDMEELIVWLNANIPSDPERTSIVHGDYRLDNMIFHPTKPKVVAVLDWELSTLGDPICDLAYTLIPYHWPVDVPSPFGNIDITDLQSFEGIPKEETLLKLYSEQAGVRFPLPHWDFYIALSFFKLAAIGQGILARYIMGNASAENSERYGEITKGLARAGLSLAKRSSMTPSVSTSLTSASEIIPVLSPQPLSEKARDTLQQVKDFIKNVVMPNETVFLQQHSEASTPWYNPPIMEEMKAKAKKQGLWNLFLPAESGFTQLEYAYMAEQMGWSPIASEVFNCSAPDTGNMEVLHLYGNDAQKEKWLRPLLDGTIRSCFGMTEPQVASSDATNMECTIKRDGNEYVINGRKWWTSGAGNPNCKFSIVMGKTGGEGTPRHKQHSMIIVPLDTPGVQKVRALRVFGNLDAPHGHFEIKFENVRVPVENLILGEGRGFEIAQGRLGPGRIHHCMRLIGLAERALEMACSRAFSRRAFRRHLAEMGVVQHQIAECRIAIEQARLLTLKAAHLIDLHGTKKARKEVAMIKIVAPRMACNVIDTAIQIHGGGGVSNDFPLAAFYAGARSLRIADGPDEVHLSQVALRELKEQMDKAKL</sequence>
<dbReference type="SUPFAM" id="SSF56112">
    <property type="entry name" value="Protein kinase-like (PK-like)"/>
    <property type="match status" value="1"/>
</dbReference>
<comment type="catalytic activity">
    <reaction evidence="21">
        <text>eicosanoyl-CoA + oxidized [electron-transfer flavoprotein] + H(+) = (2E)-eicosenoyl-CoA + reduced [electron-transfer flavoprotein]</text>
        <dbReference type="Rhea" id="RHEA:47236"/>
        <dbReference type="Rhea" id="RHEA-COMP:10685"/>
        <dbReference type="Rhea" id="RHEA-COMP:10686"/>
        <dbReference type="ChEBI" id="CHEBI:15378"/>
        <dbReference type="ChEBI" id="CHEBI:57380"/>
        <dbReference type="ChEBI" id="CHEBI:57692"/>
        <dbReference type="ChEBI" id="CHEBI:58307"/>
        <dbReference type="ChEBI" id="CHEBI:74691"/>
    </reaction>
    <physiologicalReaction direction="left-to-right" evidence="21">
        <dbReference type="Rhea" id="RHEA:47237"/>
    </physiologicalReaction>
</comment>
<comment type="caution">
    <text evidence="26">The sequence shown here is derived from an EMBL/GenBank/DDBJ whole genome shotgun (WGS) entry which is preliminary data.</text>
</comment>
<dbReference type="SUPFAM" id="SSF56645">
    <property type="entry name" value="Acyl-CoA dehydrogenase NM domain-like"/>
    <property type="match status" value="1"/>
</dbReference>
<evidence type="ECO:0000256" key="9">
    <source>
        <dbReference type="ARBA" id="ARBA00022832"/>
    </source>
</evidence>
<accession>A0A9Q0YC72</accession>
<dbReference type="InterPro" id="IPR046373">
    <property type="entry name" value="Acyl-CoA_Oxase/DH_mid-dom_sf"/>
</dbReference>
<dbReference type="Pfam" id="PF02770">
    <property type="entry name" value="Acyl-CoA_dh_M"/>
    <property type="match status" value="1"/>
</dbReference>
<dbReference type="Proteomes" id="UP001152320">
    <property type="component" value="Chromosome 23"/>
</dbReference>
<gene>
    <name evidence="26" type="ORF">HOLleu_41176</name>
</gene>
<evidence type="ECO:0000259" key="23">
    <source>
        <dbReference type="Pfam" id="PF01636"/>
    </source>
</evidence>
<keyword evidence="8" id="KW-0274">FAD</keyword>
<keyword evidence="27" id="KW-1185">Reference proteome</keyword>
<dbReference type="InterPro" id="IPR013786">
    <property type="entry name" value="AcylCoA_DH/ox_N"/>
</dbReference>
<evidence type="ECO:0000256" key="7">
    <source>
        <dbReference type="ARBA" id="ARBA00022630"/>
    </source>
</evidence>
<dbReference type="Gene3D" id="1.20.140.10">
    <property type="entry name" value="Butyryl-CoA Dehydrogenase, subunit A, domain 3"/>
    <property type="match status" value="1"/>
</dbReference>
<dbReference type="Gene3D" id="1.10.540.10">
    <property type="entry name" value="Acyl-CoA dehydrogenase/oxidase, N-terminal domain"/>
    <property type="match status" value="1"/>
</dbReference>
<dbReference type="Gene3D" id="2.40.110.10">
    <property type="entry name" value="Butyryl-CoA Dehydrogenase, subunit A, domain 2"/>
    <property type="match status" value="1"/>
</dbReference>
<comment type="subunit">
    <text evidence="6">Homodimer.</text>
</comment>
<dbReference type="PANTHER" id="PTHR48083:SF13">
    <property type="entry name" value="ACYL-COA DEHYDROGENASE FAMILY MEMBER 11"/>
    <property type="match status" value="1"/>
</dbReference>
<comment type="function">
    <text evidence="15">Acyl-CoA dehydrogenase, that exhibits maximal activity towards saturated C22-CoA. Probably participates in beta-oxydation and energy production but could also play a role in the metabolism of specific fatty acids to control fatty acids composition of cellular lipids in brain.</text>
</comment>
<evidence type="ECO:0000259" key="25">
    <source>
        <dbReference type="Pfam" id="PF02771"/>
    </source>
</evidence>
<evidence type="ECO:0000313" key="27">
    <source>
        <dbReference type="Proteomes" id="UP001152320"/>
    </source>
</evidence>
<dbReference type="GO" id="GO:0050660">
    <property type="term" value="F:flavin adenine dinucleotide binding"/>
    <property type="evidence" value="ECO:0007669"/>
    <property type="project" value="InterPro"/>
</dbReference>
<dbReference type="PANTHER" id="PTHR48083">
    <property type="entry name" value="MEDIUM-CHAIN SPECIFIC ACYL-COA DEHYDROGENASE, MITOCHONDRIAL-RELATED"/>
    <property type="match status" value="1"/>
</dbReference>
<evidence type="ECO:0000256" key="15">
    <source>
        <dbReference type="ARBA" id="ARBA00046026"/>
    </source>
</evidence>
<dbReference type="InterPro" id="IPR002575">
    <property type="entry name" value="Aminoglycoside_PTrfase"/>
</dbReference>
<dbReference type="InterPro" id="IPR037069">
    <property type="entry name" value="AcylCoA_DH/ox_N_sf"/>
</dbReference>
<evidence type="ECO:0000256" key="17">
    <source>
        <dbReference type="ARBA" id="ARBA00048020"/>
    </source>
</evidence>
<evidence type="ECO:0000256" key="3">
    <source>
        <dbReference type="ARBA" id="ARBA00004325"/>
    </source>
</evidence>
<dbReference type="InterPro" id="IPR006091">
    <property type="entry name" value="Acyl-CoA_Oxase/DH_mid-dom"/>
</dbReference>
<feature type="domain" description="Acyl-CoA dehydrogenase/oxidase N-terminal" evidence="25">
    <location>
        <begin position="385"/>
        <end position="503"/>
    </location>
</feature>
<evidence type="ECO:0000256" key="4">
    <source>
        <dbReference type="ARBA" id="ARBA00005005"/>
    </source>
</evidence>
<dbReference type="GO" id="GO:0033539">
    <property type="term" value="P:fatty acid beta-oxidation using acyl-CoA dehydrogenase"/>
    <property type="evidence" value="ECO:0007669"/>
    <property type="project" value="TreeGrafter"/>
</dbReference>
<evidence type="ECO:0000256" key="13">
    <source>
        <dbReference type="ARBA" id="ARBA00023140"/>
    </source>
</evidence>
<evidence type="ECO:0000256" key="6">
    <source>
        <dbReference type="ARBA" id="ARBA00011738"/>
    </source>
</evidence>
<dbReference type="EMBL" id="JAIZAY010000023">
    <property type="protein sequence ID" value="KAJ8019540.1"/>
    <property type="molecule type" value="Genomic_DNA"/>
</dbReference>
<comment type="similarity">
    <text evidence="5">Belongs to the acyl-CoA dehydrogenase family.</text>
</comment>
<evidence type="ECO:0000256" key="10">
    <source>
        <dbReference type="ARBA" id="ARBA00023002"/>
    </source>
</evidence>
<name>A0A9Q0YC72_HOLLE</name>
<dbReference type="InterPro" id="IPR011009">
    <property type="entry name" value="Kinase-like_dom_sf"/>
</dbReference>
<evidence type="ECO:0000256" key="5">
    <source>
        <dbReference type="ARBA" id="ARBA00009347"/>
    </source>
</evidence>
<dbReference type="InterPro" id="IPR050741">
    <property type="entry name" value="Acyl-CoA_dehydrogenase"/>
</dbReference>
<dbReference type="InterPro" id="IPR036250">
    <property type="entry name" value="AcylCo_DH-like_C"/>
</dbReference>
<evidence type="ECO:0000256" key="20">
    <source>
        <dbReference type="ARBA" id="ARBA00048399"/>
    </source>
</evidence>
<evidence type="ECO:0000256" key="12">
    <source>
        <dbReference type="ARBA" id="ARBA00023136"/>
    </source>
</evidence>
<evidence type="ECO:0000256" key="18">
    <source>
        <dbReference type="ARBA" id="ARBA00048086"/>
    </source>
</evidence>
<dbReference type="AlphaFoldDB" id="A0A9Q0YC72"/>
<dbReference type="Pfam" id="PF00441">
    <property type="entry name" value="Acyl-CoA_dh_1"/>
    <property type="match status" value="1"/>
</dbReference>
<keyword evidence="7" id="KW-0285">Flavoprotein</keyword>
<dbReference type="CDD" id="cd05154">
    <property type="entry name" value="ACAD10_11_N-like"/>
    <property type="match status" value="1"/>
</dbReference>
<reference evidence="26" key="1">
    <citation type="submission" date="2021-10" db="EMBL/GenBank/DDBJ databases">
        <title>Tropical sea cucumber genome reveals ecological adaptation and Cuvierian tubules defense mechanism.</title>
        <authorList>
            <person name="Chen T."/>
        </authorList>
    </citation>
    <scope>NUCLEOTIDE SEQUENCE</scope>
    <source>
        <strain evidence="26">Nanhai2018</strain>
        <tissue evidence="26">Muscle</tissue>
    </source>
</reference>
<evidence type="ECO:0000256" key="2">
    <source>
        <dbReference type="ARBA" id="ARBA00004275"/>
    </source>
</evidence>
<dbReference type="InterPro" id="IPR009075">
    <property type="entry name" value="AcylCo_DH/oxidase_C"/>
</dbReference>
<feature type="domain" description="Aminoglycoside phosphotransferase" evidence="23">
    <location>
        <begin position="37"/>
        <end position="265"/>
    </location>
</feature>
<keyword evidence="13" id="KW-0576">Peroxisome</keyword>
<dbReference type="FunFam" id="1.20.140.10:FF:000018">
    <property type="entry name" value="Acyl-CoA dehydrogenase family member 10"/>
    <property type="match status" value="1"/>
</dbReference>
<dbReference type="GO" id="GO:0031966">
    <property type="term" value="C:mitochondrial membrane"/>
    <property type="evidence" value="ECO:0007669"/>
    <property type="project" value="UniProtKB-SubCell"/>
</dbReference>
<comment type="subcellular location">
    <subcellularLocation>
        <location evidence="3">Mitochondrion membrane</location>
    </subcellularLocation>
    <subcellularLocation>
        <location evidence="2">Peroxisome</location>
    </subcellularLocation>
</comment>
<comment type="catalytic activity">
    <reaction evidence="18">
        <text>tetracosanoyl-CoA + oxidized [electron-transfer flavoprotein] + H(+) = (2E)-tetracosenoyl-CoA + reduced [electron-transfer flavoprotein]</text>
        <dbReference type="Rhea" id="RHEA:47232"/>
        <dbReference type="Rhea" id="RHEA-COMP:10685"/>
        <dbReference type="Rhea" id="RHEA-COMP:10686"/>
        <dbReference type="ChEBI" id="CHEBI:15378"/>
        <dbReference type="ChEBI" id="CHEBI:57692"/>
        <dbReference type="ChEBI" id="CHEBI:58307"/>
        <dbReference type="ChEBI" id="CHEBI:65052"/>
        <dbReference type="ChEBI" id="CHEBI:74693"/>
    </reaction>
    <physiologicalReaction direction="left-to-right" evidence="18">
        <dbReference type="Rhea" id="RHEA:47233"/>
    </physiologicalReaction>
</comment>
<comment type="catalytic activity">
    <reaction evidence="20">
        <text>hexacosanoyl-CoA + oxidized [electron-transfer flavoprotein] + H(+) = (2E)-hexacosenoyl-CoA + reduced [electron-transfer flavoprotein]</text>
        <dbReference type="Rhea" id="RHEA:48216"/>
        <dbReference type="Rhea" id="RHEA-COMP:10685"/>
        <dbReference type="Rhea" id="RHEA-COMP:10686"/>
        <dbReference type="ChEBI" id="CHEBI:15378"/>
        <dbReference type="ChEBI" id="CHEBI:57692"/>
        <dbReference type="ChEBI" id="CHEBI:58307"/>
        <dbReference type="ChEBI" id="CHEBI:64868"/>
        <dbReference type="ChEBI" id="CHEBI:74281"/>
    </reaction>
    <physiologicalReaction direction="left-to-right" evidence="20">
        <dbReference type="Rhea" id="RHEA:48217"/>
    </physiologicalReaction>
</comment>
<dbReference type="SUPFAM" id="SSF47203">
    <property type="entry name" value="Acyl-CoA dehydrogenase C-terminal domain-like"/>
    <property type="match status" value="1"/>
</dbReference>
<dbReference type="InterPro" id="IPR009100">
    <property type="entry name" value="AcylCoA_DH/oxidase_NM_dom_sf"/>
</dbReference>
<comment type="catalytic activity">
    <reaction evidence="16">
        <text>a 2,3-saturated acyl-CoA + oxidized [electron-transfer flavoprotein] + H(+) = a (2E)-enoyl-CoA + reduced [electron-transfer flavoprotein]</text>
        <dbReference type="Rhea" id="RHEA:44704"/>
        <dbReference type="Rhea" id="RHEA-COMP:10685"/>
        <dbReference type="Rhea" id="RHEA-COMP:10686"/>
        <dbReference type="ChEBI" id="CHEBI:15378"/>
        <dbReference type="ChEBI" id="CHEBI:57692"/>
        <dbReference type="ChEBI" id="CHEBI:58307"/>
        <dbReference type="ChEBI" id="CHEBI:58856"/>
        <dbReference type="ChEBI" id="CHEBI:65111"/>
    </reaction>
    <physiologicalReaction direction="left-to-right" evidence="16">
        <dbReference type="Rhea" id="RHEA:44705"/>
    </physiologicalReaction>
</comment>
<keyword evidence="11" id="KW-0443">Lipid metabolism</keyword>
<keyword evidence="10" id="KW-0560">Oxidoreductase</keyword>